<dbReference type="EMBL" id="JXTI01000095">
    <property type="protein sequence ID" value="KWX12886.1"/>
    <property type="molecule type" value="Genomic_DNA"/>
</dbReference>
<organism evidence="2 3">
    <name type="scientific">Giardia duodenalis assemblage B</name>
    <dbReference type="NCBI Taxonomy" id="1394984"/>
    <lineage>
        <taxon>Eukaryota</taxon>
        <taxon>Metamonada</taxon>
        <taxon>Diplomonadida</taxon>
        <taxon>Hexamitidae</taxon>
        <taxon>Giardiinae</taxon>
        <taxon>Giardia</taxon>
    </lineage>
</organism>
<feature type="compositionally biased region" description="Basic and acidic residues" evidence="1">
    <location>
        <begin position="47"/>
        <end position="56"/>
    </location>
</feature>
<accession>A0A132NS70</accession>
<gene>
    <name evidence="2" type="ORF">QR46_3155</name>
</gene>
<dbReference type="Proteomes" id="UP000070089">
    <property type="component" value="Unassembled WGS sequence"/>
</dbReference>
<comment type="caution">
    <text evidence="2">The sequence shown here is derived from an EMBL/GenBank/DDBJ whole genome shotgun (WGS) entry which is preliminary data.</text>
</comment>
<dbReference type="OrthoDB" id="10252129at2759"/>
<dbReference type="AlphaFoldDB" id="A0A132NS70"/>
<protein>
    <submittedName>
        <fullName evidence="2">Uncharacterized protein</fullName>
    </submittedName>
</protein>
<feature type="region of interest" description="Disordered" evidence="1">
    <location>
        <begin position="16"/>
        <end position="73"/>
    </location>
</feature>
<feature type="compositionally biased region" description="Low complexity" evidence="1">
    <location>
        <begin position="16"/>
        <end position="30"/>
    </location>
</feature>
<evidence type="ECO:0000313" key="2">
    <source>
        <dbReference type="EMBL" id="KWX12886.1"/>
    </source>
</evidence>
<reference evidence="2 3" key="1">
    <citation type="journal article" date="2015" name="Mol. Biochem. Parasitol.">
        <title>Identification of polymorphic genes for use in assemblage B genotyping assays through comparative genomics of multiple assemblage B Giardia duodenalis isolates.</title>
        <authorList>
            <person name="Wielinga C."/>
            <person name="Thompson R.C."/>
            <person name="Monis P."/>
            <person name="Ryan U."/>
        </authorList>
    </citation>
    <scope>NUCLEOTIDE SEQUENCE [LARGE SCALE GENOMIC DNA]</scope>
    <source>
        <strain evidence="2 3">BAH15c1</strain>
    </source>
</reference>
<evidence type="ECO:0000313" key="3">
    <source>
        <dbReference type="Proteomes" id="UP000070089"/>
    </source>
</evidence>
<proteinExistence type="predicted"/>
<name>A0A132NS70_GIAIN</name>
<evidence type="ECO:0000256" key="1">
    <source>
        <dbReference type="SAM" id="MobiDB-lite"/>
    </source>
</evidence>
<dbReference type="VEuPathDB" id="GiardiaDB:QR46_3155"/>
<sequence>MDEYDNLVKLLTHDASACSSSQSQKISAQQRESVQRLGQKSTPKPKPLPDQEDPMKECTFQPQIISRSKDYVHKEKDPHVRLYEQAKQKQEVLNRKIEEKRLQEAIERENERPTFQPVLVSSSKAKQRAERDAFNALYNDAIKQKAKRDEQAITFTTVDTFKPKTHTRAFDRESTIQTIVDQLSNLH</sequence>